<dbReference type="InterPro" id="IPR012340">
    <property type="entry name" value="NA-bd_OB-fold"/>
</dbReference>
<evidence type="ECO:0000256" key="1">
    <source>
        <dbReference type="ARBA" id="ARBA00023125"/>
    </source>
</evidence>
<dbReference type="Pfam" id="PF16900">
    <property type="entry name" value="REPA_OB_2"/>
    <property type="match status" value="1"/>
</dbReference>
<accession>A0A3P6RED8</accession>
<dbReference type="OrthoDB" id="1751331at2759"/>
<reference evidence="3 4" key="1">
    <citation type="submission" date="2018-11" db="EMBL/GenBank/DDBJ databases">
        <authorList>
            <consortium name="Pathogen Informatics"/>
        </authorList>
    </citation>
    <scope>NUCLEOTIDE SEQUENCE [LARGE SCALE GENOMIC DNA]</scope>
</reference>
<dbReference type="Proteomes" id="UP000281553">
    <property type="component" value="Unassembled WGS sequence"/>
</dbReference>
<protein>
    <recommendedName>
        <fullName evidence="2">Replication protein A OB domain-containing protein</fullName>
    </recommendedName>
</protein>
<dbReference type="CDD" id="cd04475">
    <property type="entry name" value="RPA1_DBD_B"/>
    <property type="match status" value="1"/>
</dbReference>
<dbReference type="EMBL" id="UYRU01016549">
    <property type="protein sequence ID" value="VDK52125.1"/>
    <property type="molecule type" value="Genomic_DNA"/>
</dbReference>
<dbReference type="GO" id="GO:0003677">
    <property type="term" value="F:DNA binding"/>
    <property type="evidence" value="ECO:0007669"/>
    <property type="project" value="UniProtKB-KW"/>
</dbReference>
<gene>
    <name evidence="3" type="ORF">DILT_LOCUS1888</name>
</gene>
<evidence type="ECO:0000259" key="2">
    <source>
        <dbReference type="Pfam" id="PF16900"/>
    </source>
</evidence>
<evidence type="ECO:0000313" key="3">
    <source>
        <dbReference type="EMBL" id="VDK52125.1"/>
    </source>
</evidence>
<feature type="non-terminal residue" evidence="3">
    <location>
        <position position="59"/>
    </location>
</feature>
<name>A0A3P6RED8_DIBLA</name>
<feature type="domain" description="Replication protein A OB" evidence="2">
    <location>
        <begin position="2"/>
        <end position="59"/>
    </location>
</feature>
<proteinExistence type="predicted"/>
<sequence length="59" mass="6353">MQTITAKASQRELQKRDVGLVDTSGCLVRLTLWGTEAAEFDGSTNPAVVIKAAKISDFN</sequence>
<dbReference type="InterPro" id="IPR031657">
    <property type="entry name" value="REPA_OB_2"/>
</dbReference>
<evidence type="ECO:0000313" key="4">
    <source>
        <dbReference type="Proteomes" id="UP000281553"/>
    </source>
</evidence>
<dbReference type="Gene3D" id="2.40.50.140">
    <property type="entry name" value="Nucleic acid-binding proteins"/>
    <property type="match status" value="1"/>
</dbReference>
<dbReference type="SUPFAM" id="SSF50249">
    <property type="entry name" value="Nucleic acid-binding proteins"/>
    <property type="match status" value="1"/>
</dbReference>
<keyword evidence="4" id="KW-1185">Reference proteome</keyword>
<dbReference type="AlphaFoldDB" id="A0A3P6RED8"/>
<organism evidence="3 4">
    <name type="scientific">Dibothriocephalus latus</name>
    <name type="common">Fish tapeworm</name>
    <name type="synonym">Diphyllobothrium latum</name>
    <dbReference type="NCBI Taxonomy" id="60516"/>
    <lineage>
        <taxon>Eukaryota</taxon>
        <taxon>Metazoa</taxon>
        <taxon>Spiralia</taxon>
        <taxon>Lophotrochozoa</taxon>
        <taxon>Platyhelminthes</taxon>
        <taxon>Cestoda</taxon>
        <taxon>Eucestoda</taxon>
        <taxon>Diphyllobothriidea</taxon>
        <taxon>Diphyllobothriidae</taxon>
        <taxon>Dibothriocephalus</taxon>
    </lineage>
</organism>
<keyword evidence="1" id="KW-0238">DNA-binding</keyword>